<sequence>MTDRNPTWDENQTLLLSEESCGSCPKQTMGRRKKISRFEAAAVDRISECPDSVLVHILSFLSTIDAVKTQVLSKRWGFLWTFLPSLRFRSYMSEDSDDEDFVAEMNNEFVVFVDKTLSSSNGKLKKLEVEFEYERRLASNVDSWTRFAAIIGVEELRLQLMPLATDMDHKVHDDERYELPQLLYDNSWFKELRFSWCRVIPKGNVAWYFLKKLSIESVKLSNDVIERILAGSPVLETLELHFCKGFSRLAVTNSCMKKMILRVCRDGNDSEVEILAPYLLSLDISGCFGRSCRFMNVSSLVDAVFNCGFAFLEGDRANDYERCQNLVGGLLASLLHVKNLTLGFLYSKVIAYIKMPLKRVILAVNGVLYHLDSYLELNAQVLSIMEAKGLSSPLFNCKCLTFDTEIDKYVLPGIANVLKSTPNVEALIMAWSYNSAPRFGIKLAELCNYNGEQYWTSQKWNYKCLMLHLKNVSVAERLMLRCCDSNFFSFIQFLLRNARVLQKMVISKPRVAQGKPVALRPPPSIESVSSLPHSLLLHILSLLEEIEDAVRTQVLSKRWRFLWTFLPSLLFRYSATDDLDCDGEDLIAARNSGFVTFVEKTLFSCDCKLKKFEVVFEYEPIFASNVDSWTRFTAGKGVEELYLQLWPADTKYELPQLLVIPEGNVAWYSLKKLSIGYVKFSNDVIERILAGSPVLETLELDHWEGFSRLAVTNSCMKKLILRDIWISGCH</sequence>
<dbReference type="InterPro" id="IPR013101">
    <property type="entry name" value="LRR_PRU1-like"/>
</dbReference>
<evidence type="ECO:0000313" key="3">
    <source>
        <dbReference type="Proteomes" id="UP000823749"/>
    </source>
</evidence>
<dbReference type="InterPro" id="IPR036047">
    <property type="entry name" value="F-box-like_dom_sf"/>
</dbReference>
<dbReference type="Pfam" id="PF23622">
    <property type="entry name" value="LRR_At1g61320_AtMIF1"/>
    <property type="match status" value="1"/>
</dbReference>
<dbReference type="Pfam" id="PF07723">
    <property type="entry name" value="LRR_2"/>
    <property type="match status" value="1"/>
</dbReference>
<dbReference type="Gene3D" id="3.80.10.10">
    <property type="entry name" value="Ribonuclease Inhibitor"/>
    <property type="match status" value="1"/>
</dbReference>
<dbReference type="InterPro" id="IPR050232">
    <property type="entry name" value="FBL13/AtMIF1-like"/>
</dbReference>
<dbReference type="InterPro" id="IPR001810">
    <property type="entry name" value="F-box_dom"/>
</dbReference>
<evidence type="ECO:0000259" key="1">
    <source>
        <dbReference type="SMART" id="SM00256"/>
    </source>
</evidence>
<name>A0AAV6HSP5_9ERIC</name>
<reference evidence="2 3" key="1">
    <citation type="submission" date="2020-08" db="EMBL/GenBank/DDBJ databases">
        <title>Plant Genome Project.</title>
        <authorList>
            <person name="Zhang R.-G."/>
        </authorList>
    </citation>
    <scope>NUCLEOTIDE SEQUENCE [LARGE SCALE GENOMIC DNA]</scope>
    <source>
        <strain evidence="2">WSP0</strain>
        <tissue evidence="2">Leaf</tissue>
    </source>
</reference>
<dbReference type="InterPro" id="IPR053781">
    <property type="entry name" value="F-box_AtFBL13-like"/>
</dbReference>
<feature type="domain" description="F-box" evidence="1">
    <location>
        <begin position="49"/>
        <end position="89"/>
    </location>
</feature>
<comment type="caution">
    <text evidence="2">The sequence shown here is derived from an EMBL/GenBank/DDBJ whole genome shotgun (WGS) entry which is preliminary data.</text>
</comment>
<organism evidence="2 3">
    <name type="scientific">Rhododendron griersonianum</name>
    <dbReference type="NCBI Taxonomy" id="479676"/>
    <lineage>
        <taxon>Eukaryota</taxon>
        <taxon>Viridiplantae</taxon>
        <taxon>Streptophyta</taxon>
        <taxon>Embryophyta</taxon>
        <taxon>Tracheophyta</taxon>
        <taxon>Spermatophyta</taxon>
        <taxon>Magnoliopsida</taxon>
        <taxon>eudicotyledons</taxon>
        <taxon>Gunneridae</taxon>
        <taxon>Pentapetalae</taxon>
        <taxon>asterids</taxon>
        <taxon>Ericales</taxon>
        <taxon>Ericaceae</taxon>
        <taxon>Ericoideae</taxon>
        <taxon>Rhodoreae</taxon>
        <taxon>Rhododendron</taxon>
    </lineage>
</organism>
<feature type="domain" description="F-box" evidence="1">
    <location>
        <begin position="531"/>
        <end position="572"/>
    </location>
</feature>
<dbReference type="CDD" id="cd22160">
    <property type="entry name" value="F-box_AtFBL13-like"/>
    <property type="match status" value="1"/>
</dbReference>
<evidence type="ECO:0000313" key="2">
    <source>
        <dbReference type="EMBL" id="KAG5516775.1"/>
    </source>
</evidence>
<dbReference type="SUPFAM" id="SSF81383">
    <property type="entry name" value="F-box domain"/>
    <property type="match status" value="2"/>
</dbReference>
<dbReference type="SUPFAM" id="SSF52047">
    <property type="entry name" value="RNI-like"/>
    <property type="match status" value="1"/>
</dbReference>
<proteinExistence type="predicted"/>
<dbReference type="InterPro" id="IPR055357">
    <property type="entry name" value="LRR_At1g61320_AtMIF1"/>
</dbReference>
<dbReference type="PANTHER" id="PTHR31900:SF32">
    <property type="entry name" value="F-BOX_RNI_FBD-LIKE DOMAIN PROTEIN"/>
    <property type="match status" value="1"/>
</dbReference>
<dbReference type="AlphaFoldDB" id="A0AAV6HSP5"/>
<dbReference type="Pfam" id="PF00646">
    <property type="entry name" value="F-box"/>
    <property type="match status" value="2"/>
</dbReference>
<protein>
    <recommendedName>
        <fullName evidence="1">F-box domain-containing protein</fullName>
    </recommendedName>
</protein>
<dbReference type="Proteomes" id="UP000823749">
    <property type="component" value="Chromosome 13"/>
</dbReference>
<dbReference type="InterPro" id="IPR032675">
    <property type="entry name" value="LRR_dom_sf"/>
</dbReference>
<dbReference type="SMART" id="SM00256">
    <property type="entry name" value="FBOX"/>
    <property type="match status" value="2"/>
</dbReference>
<dbReference type="EMBL" id="JACTNZ010000013">
    <property type="protein sequence ID" value="KAG5516775.1"/>
    <property type="molecule type" value="Genomic_DNA"/>
</dbReference>
<dbReference type="PANTHER" id="PTHR31900">
    <property type="entry name" value="F-BOX/RNI SUPERFAMILY PROTEIN-RELATED"/>
    <property type="match status" value="1"/>
</dbReference>
<accession>A0AAV6HSP5</accession>
<keyword evidence="3" id="KW-1185">Reference proteome</keyword>
<gene>
    <name evidence="2" type="ORF">RHGRI_037501</name>
</gene>